<dbReference type="EMBL" id="BARU01033638">
    <property type="protein sequence ID" value="GAH69685.1"/>
    <property type="molecule type" value="Genomic_DNA"/>
</dbReference>
<sequence>MAEVTMGTVRSRTRITREGEFEEYYEVEFFVDDARHTLEMFPKDYTAEKAEAAVKKRATELAKVKGKKVLHLIEEGL</sequence>
<reference evidence="1" key="1">
    <citation type="journal article" date="2014" name="Front. Microbiol.">
        <title>High frequency of phylogenetically diverse reductive dehalogenase-homologous genes in deep subseafloor sedimentary metagenomes.</title>
        <authorList>
            <person name="Kawai M."/>
            <person name="Futagami T."/>
            <person name="Toyoda A."/>
            <person name="Takaki Y."/>
            <person name="Nishi S."/>
            <person name="Hori S."/>
            <person name="Arai W."/>
            <person name="Tsubouchi T."/>
            <person name="Morono Y."/>
            <person name="Uchiyama I."/>
            <person name="Ito T."/>
            <person name="Fujiyama A."/>
            <person name="Inagaki F."/>
            <person name="Takami H."/>
        </authorList>
    </citation>
    <scope>NUCLEOTIDE SEQUENCE</scope>
    <source>
        <strain evidence="1">Expedition CK06-06</strain>
    </source>
</reference>
<evidence type="ECO:0000313" key="1">
    <source>
        <dbReference type="EMBL" id="GAH69685.1"/>
    </source>
</evidence>
<dbReference type="AlphaFoldDB" id="X1IK86"/>
<protein>
    <submittedName>
        <fullName evidence="1">Uncharacterized protein</fullName>
    </submittedName>
</protein>
<name>X1IK86_9ZZZZ</name>
<proteinExistence type="predicted"/>
<organism evidence="1">
    <name type="scientific">marine sediment metagenome</name>
    <dbReference type="NCBI Taxonomy" id="412755"/>
    <lineage>
        <taxon>unclassified sequences</taxon>
        <taxon>metagenomes</taxon>
        <taxon>ecological metagenomes</taxon>
    </lineage>
</organism>
<comment type="caution">
    <text evidence="1">The sequence shown here is derived from an EMBL/GenBank/DDBJ whole genome shotgun (WGS) entry which is preliminary data.</text>
</comment>
<gene>
    <name evidence="1" type="ORF">S03H2_52893</name>
</gene>
<accession>X1IK86</accession>